<evidence type="ECO:0000313" key="5">
    <source>
        <dbReference type="Proteomes" id="UP000321805"/>
    </source>
</evidence>
<comment type="similarity">
    <text evidence="1">Belongs to the CdaR family.</text>
</comment>
<proteinExistence type="inferred from homology"/>
<feature type="domain" description="PucR C-terminal helix-turn-helix" evidence="2">
    <location>
        <begin position="348"/>
        <end position="406"/>
    </location>
</feature>
<protein>
    <recommendedName>
        <fullName evidence="6">PucR family transcriptional regulator</fullName>
    </recommendedName>
</protein>
<evidence type="ECO:0000259" key="2">
    <source>
        <dbReference type="Pfam" id="PF13556"/>
    </source>
</evidence>
<dbReference type="Pfam" id="PF17853">
    <property type="entry name" value="GGDEF_2"/>
    <property type="match status" value="1"/>
</dbReference>
<dbReference type="RefSeq" id="WP_146922544.1">
    <property type="nucleotide sequence ID" value="NZ_CP042430.1"/>
</dbReference>
<reference evidence="4 5" key="1">
    <citation type="journal article" date="2018" name="J. Microbiol.">
        <title>Baekduia soli gen. nov., sp. nov., a novel bacterium isolated from the soil of Baekdu Mountain and proposal of a novel family name, Baekduiaceae fam. nov.</title>
        <authorList>
            <person name="An D.S."/>
            <person name="Siddiqi M.Z."/>
            <person name="Kim K.H."/>
            <person name="Yu H.S."/>
            <person name="Im W.T."/>
        </authorList>
    </citation>
    <scope>NUCLEOTIDE SEQUENCE [LARGE SCALE GENOMIC DNA]</scope>
    <source>
        <strain evidence="4 5">BR7-21</strain>
    </source>
</reference>
<keyword evidence="5" id="KW-1185">Reference proteome</keyword>
<dbReference type="PANTHER" id="PTHR33744:SF1">
    <property type="entry name" value="DNA-BINDING TRANSCRIPTIONAL ACTIVATOR ADER"/>
    <property type="match status" value="1"/>
</dbReference>
<gene>
    <name evidence="4" type="ORF">FSW04_23110</name>
</gene>
<dbReference type="Pfam" id="PF13556">
    <property type="entry name" value="HTH_30"/>
    <property type="match status" value="1"/>
</dbReference>
<dbReference type="AlphaFoldDB" id="A0A5B8UC06"/>
<dbReference type="PANTHER" id="PTHR33744">
    <property type="entry name" value="CARBOHYDRATE DIACID REGULATOR"/>
    <property type="match status" value="1"/>
</dbReference>
<dbReference type="InterPro" id="IPR025736">
    <property type="entry name" value="PucR_C-HTH_dom"/>
</dbReference>
<evidence type="ECO:0000313" key="4">
    <source>
        <dbReference type="EMBL" id="QEC50181.1"/>
    </source>
</evidence>
<dbReference type="Gene3D" id="1.10.10.2840">
    <property type="entry name" value="PucR C-terminal helix-turn-helix domain"/>
    <property type="match status" value="1"/>
</dbReference>
<organism evidence="4 5">
    <name type="scientific">Baekduia soli</name>
    <dbReference type="NCBI Taxonomy" id="496014"/>
    <lineage>
        <taxon>Bacteria</taxon>
        <taxon>Bacillati</taxon>
        <taxon>Actinomycetota</taxon>
        <taxon>Thermoleophilia</taxon>
        <taxon>Solirubrobacterales</taxon>
        <taxon>Baekduiaceae</taxon>
        <taxon>Baekduia</taxon>
    </lineage>
</organism>
<feature type="domain" description="CdaR GGDEF-like" evidence="3">
    <location>
        <begin position="179"/>
        <end position="290"/>
    </location>
</feature>
<evidence type="ECO:0000256" key="1">
    <source>
        <dbReference type="ARBA" id="ARBA00006754"/>
    </source>
</evidence>
<dbReference type="OrthoDB" id="8450798at2"/>
<name>A0A5B8UC06_9ACTN</name>
<dbReference type="KEGG" id="bsol:FSW04_23110"/>
<sequence length="416" mass="44604">MGEAAEDRGAAAAASPTGSLVERLRQVHLRMVDAVLGGDGLQQVAALAAEAAGAPVAIIVPRLDAAAGAGGEHGVREQTLEDVRRYVVDRIGDRPSPVPEGLAAEVPIQSGDDVVGAVVLLRSTDPGHPGPSPEAADFLHLAAVACLTEVAVEEAKEEVEQNLRGSFLEDLRSRPDLEPREVVRRAARLGCDLARGAVVLCAELTTDRPRHVIATITGDEPGALAEHLDGRVYAILPGTGGDDAPDTTTARARALATRLRRHGTVGVSSFYSDPAELPRAIQEAELVLDVLRQNPPTGGGWDGVQDIGTGTYRLLFRVLASHPEEVRSFYEDTVAPIVRYDDQYRTDLVGTLESYLEQNCNMNATASAIYAHRHTVAYRLERVKELTGLDPMLSEDRERLGLGLKAYRIIAPRLPK</sequence>
<dbReference type="EMBL" id="CP042430">
    <property type="protein sequence ID" value="QEC50181.1"/>
    <property type="molecule type" value="Genomic_DNA"/>
</dbReference>
<evidence type="ECO:0008006" key="6">
    <source>
        <dbReference type="Google" id="ProtNLM"/>
    </source>
</evidence>
<dbReference type="InterPro" id="IPR051448">
    <property type="entry name" value="CdaR-like_regulators"/>
</dbReference>
<accession>A0A5B8UC06</accession>
<evidence type="ECO:0000259" key="3">
    <source>
        <dbReference type="Pfam" id="PF17853"/>
    </source>
</evidence>
<dbReference type="InterPro" id="IPR041522">
    <property type="entry name" value="CdaR_GGDEF"/>
</dbReference>
<dbReference type="Proteomes" id="UP000321805">
    <property type="component" value="Chromosome"/>
</dbReference>
<dbReference type="InterPro" id="IPR042070">
    <property type="entry name" value="PucR_C-HTH_sf"/>
</dbReference>